<feature type="transmembrane region" description="Helical" evidence="1">
    <location>
        <begin position="119"/>
        <end position="141"/>
    </location>
</feature>
<protein>
    <recommendedName>
        <fullName evidence="2">DUF1468 domain-containing protein</fullName>
    </recommendedName>
</protein>
<dbReference type="InterPro" id="IPR009936">
    <property type="entry name" value="DUF1468"/>
</dbReference>
<feature type="transmembrane region" description="Helical" evidence="1">
    <location>
        <begin position="79"/>
        <end position="99"/>
    </location>
</feature>
<dbReference type="EMBL" id="FLUO01000001">
    <property type="protein sequence ID" value="SBW04455.1"/>
    <property type="molecule type" value="Genomic_DNA"/>
</dbReference>
<organism evidence="3">
    <name type="scientific">uncultured Alphaproteobacteria bacterium</name>
    <dbReference type="NCBI Taxonomy" id="91750"/>
    <lineage>
        <taxon>Bacteria</taxon>
        <taxon>Pseudomonadati</taxon>
        <taxon>Pseudomonadota</taxon>
        <taxon>Alphaproteobacteria</taxon>
        <taxon>environmental samples</taxon>
    </lineage>
</organism>
<evidence type="ECO:0000256" key="1">
    <source>
        <dbReference type="SAM" id="Phobius"/>
    </source>
</evidence>
<keyword evidence="1" id="KW-0472">Membrane</keyword>
<evidence type="ECO:0000259" key="2">
    <source>
        <dbReference type="Pfam" id="PF07331"/>
    </source>
</evidence>
<name>A0A212JYX0_9PROT</name>
<dbReference type="AlphaFoldDB" id="A0A212JYX0"/>
<gene>
    <name evidence="3" type="ORF">KL86APRO_11856</name>
</gene>
<sequence>MRRRALEILLLAGFLVLAVLLHRSTASYPKFVQGSTAAYVRFLAISLGGLCVLDLLLSLRRRRLETGEGDAARPDARRFWALLALLGLYAAALGPFGFFPASAAFLPAAMYATGARRPLPVLLTTLGILAFVHLVFVRLLAVHLPMGTLY</sequence>
<feature type="transmembrane region" description="Helical" evidence="1">
    <location>
        <begin position="36"/>
        <end position="59"/>
    </location>
</feature>
<dbReference type="Pfam" id="PF07331">
    <property type="entry name" value="TctB"/>
    <property type="match status" value="1"/>
</dbReference>
<keyword evidence="1" id="KW-0812">Transmembrane</keyword>
<reference evidence="3" key="1">
    <citation type="submission" date="2016-04" db="EMBL/GenBank/DDBJ databases">
        <authorList>
            <person name="Evans L.H."/>
            <person name="Alamgir A."/>
            <person name="Owens N."/>
            <person name="Weber N.D."/>
            <person name="Virtaneva K."/>
            <person name="Barbian K."/>
            <person name="Babar A."/>
            <person name="Rosenke K."/>
        </authorList>
    </citation>
    <scope>NUCLEOTIDE SEQUENCE</scope>
    <source>
        <strain evidence="3">86</strain>
    </source>
</reference>
<keyword evidence="1" id="KW-1133">Transmembrane helix</keyword>
<accession>A0A212JYX0</accession>
<evidence type="ECO:0000313" key="3">
    <source>
        <dbReference type="EMBL" id="SBW04455.1"/>
    </source>
</evidence>
<feature type="domain" description="DUF1468" evidence="2">
    <location>
        <begin position="14"/>
        <end position="145"/>
    </location>
</feature>
<proteinExistence type="predicted"/>